<evidence type="ECO:0000313" key="2">
    <source>
        <dbReference type="EMBL" id="GET93688.1"/>
    </source>
</evidence>
<dbReference type="OrthoDB" id="272660at2759"/>
<gene>
    <name evidence="2" type="ORF">LtaPh_3660400</name>
</gene>
<organism evidence="2 3">
    <name type="scientific">Leishmania tarentolae</name>
    <name type="common">Sauroleishmania tarentolae</name>
    <dbReference type="NCBI Taxonomy" id="5689"/>
    <lineage>
        <taxon>Eukaryota</taxon>
        <taxon>Discoba</taxon>
        <taxon>Euglenozoa</taxon>
        <taxon>Kinetoplastea</taxon>
        <taxon>Metakinetoplastina</taxon>
        <taxon>Trypanosomatida</taxon>
        <taxon>Trypanosomatidae</taxon>
        <taxon>Leishmaniinae</taxon>
        <taxon>Leishmania</taxon>
        <taxon>lizard Leishmania</taxon>
    </lineage>
</organism>
<protein>
    <submittedName>
        <fullName evidence="2">Uncharacterized protein</fullName>
    </submittedName>
</protein>
<dbReference type="VEuPathDB" id="TriTrypDB:LtaPh_3660400"/>
<feature type="region of interest" description="Disordered" evidence="1">
    <location>
        <begin position="1883"/>
        <end position="1908"/>
    </location>
</feature>
<accession>A0A640KWE5</accession>
<feature type="compositionally biased region" description="Low complexity" evidence="1">
    <location>
        <begin position="1170"/>
        <end position="1184"/>
    </location>
</feature>
<keyword evidence="3" id="KW-1185">Reference proteome</keyword>
<dbReference type="Proteomes" id="UP000419144">
    <property type="component" value="Unassembled WGS sequence"/>
</dbReference>
<evidence type="ECO:0000256" key="1">
    <source>
        <dbReference type="SAM" id="MobiDB-lite"/>
    </source>
</evidence>
<sequence>MSLFSAAAASSASSSLPLASLKQPRTLGALFAERTGTQISVLESLANLFSCREIKAPRLEVALQPPRGRWADGDSREDHAEESDYIVETLAAAPYSLLSDACSNTSVSLLPELKGSAVSLRTQPPILKQQERARAVDLLEESPQQGFAACELASITKVLSVLSAILQRSHRAHERSRNFARLLTLLTDGRFAATAAEQIRMLWLRCCDHAPSVGAQAGEEAALSLYCEVLVLVAYHARMASPSDKASSSLVVTEEALESLYAVNTDMGAGLVRETTHRPAYLRRSVSSLTAFCILQARRLSPKVLENALQNLEVGAAAQANMAHMAFMAALSTTCPQMTEKWQCRALEVVRKATLYDAAADVFSCTDGAAAVSVVKRISTWVHGDAMQSLLSVMSEAAWCYCTAETLLHISRAVSVYGSTWTAYSESYMNLVSFLHRALSRHERYYAQEEWTVLRIAEPSLPKSILAESSSAANAKNRQVGWRSAKPAEAPLESLMRRAVLGAAGGNNDTAVPDPQGSQNSSTYSAFHLSSGFVESDDTIGDGDDSPESFLARCEAETDSPRSFIFYLSLLAYVTSALPSLLSSLEELRLFFYLPHSTPTAAVNKSAAAARDAAAAEPPAAASGKGRHLFATCMDLLRANLAPALAHPAEKRGLYIRQKRLLCESTTTLLCSFMRRFPHSIQQLESETGAVHLVGLVSHVVTTIIKAPSPSLRMKQLAYSLLQRYASAVESVGEIMAQLLSPSHWGALRLDDEYVEADLHACVQLYQHLCHTVYELSPAEPGRLVWLFAELSAGSFSCSSDGAVTATLLVHTILTLMEDHSEDAALFGGVTVLQLPKLIGRLGEALETLANTYVKGYWVAGGVSTWCSVCATASLLYKVVLLYRVPALVAAAVFPVRWCIGGRGGAGSVISDVCEGGGGCRVRTVSHLLFQLLCEDSLAPVHHVVAELLVASLHATALHHTSQSMLRMFRSHLSPCEVAVATQRMLQVQRGSLGSPSNVMRLEVVQAMTMWCPALFLFLFGPEKNVVGEEDDATEDAAEGQSSIVDESSGIRGVAAATAQPADLPLMQLLVATVRSDKAALYEKALSLNILRCTGMLQLVEVQYVLSLMPREGSTANETNTDEGSGAWEEATLAVSCVAYVNAKVALELSRSKQASSALDSSGGGEGDGSSKAPAAARDTTTAPSSQQRRSTLAPPSPFGGATARPWQGVRSKVLAPYTDVMDQLIRHGAAAMQRVRSLFDTERGGVAYDDQTNWLVRQATSMTLGENQDVSASVVFPRSISMPASKHLASRSSRDIIETLNTGSQGMSLSRCAVPTALAAATAARANGEFLSMTTFLHTLSTEDAEVVAACQRLSPVGNACTRFFRGTGDDRRLNSLASQLDTMADLATALEELLWLSSVDASTAGLFGKRTQQLLEQSVEWVLSCQPGTPLLASFLTRQVQQQLRLANAAASILETAVNGDATDMFEMSPTAQQALRRLVAFAKANCRHTFVLVGVLPLVTAFPLTTFATCAAVEELMATVQVSLHTKLLQSSWAPDTLDVLDKLVNGCTRVFSRPRSEWGGDAVIVSRLFPTLLQVASRLSQYVQPTQPTNNDALRFVRVVECINCAVAHCGDQTAVLGFVDEDALLGFLQALGQFSTSSVYDTGVQRQLRLSWNLCWLALLSLWCTIMSLRGPYNAIASGWVPSLKAALLSSPRFVAALSAFASGRGADRGGLLLWEVEEIDACTRLAAVLAAQNVLLEKLTPCVQAGFVFLREHHLNQQCVASAPSAEVAINEGRWITIAQAHVLRNELTILLKQAAYAVPRDGATLAAFVFPLELLGQTAELASALYLTDGVVTAASSATSLVYSLNLLRQFTVRELQVLRKVTAATAPNSGALERSPNVGYTNYASRESSVPKSPSRGAFAGDAETATDVDDSFTLDGQVDVATDVQSVHLETVQLSLTAYALTVQDFIQNASRAPGMLYTAAVLQGVQHCTERLVRTLQSLVKDLGEVRWPLLTRVVQRQTAQLQHLIECL</sequence>
<evidence type="ECO:0000313" key="3">
    <source>
        <dbReference type="Proteomes" id="UP000419144"/>
    </source>
</evidence>
<proteinExistence type="predicted"/>
<feature type="compositionally biased region" description="Polar residues" evidence="1">
    <location>
        <begin position="1886"/>
        <end position="1900"/>
    </location>
</feature>
<reference evidence="2" key="1">
    <citation type="submission" date="2019-11" db="EMBL/GenBank/DDBJ databases">
        <title>Leishmania tarentolae CDS.</title>
        <authorList>
            <person name="Goto Y."/>
            <person name="Yamagishi J."/>
        </authorList>
    </citation>
    <scope>NUCLEOTIDE SEQUENCE [LARGE SCALE GENOMIC DNA]</scope>
    <source>
        <strain evidence="2">Parrot Tar II</strain>
    </source>
</reference>
<feature type="region of interest" description="Disordered" evidence="1">
    <location>
        <begin position="1155"/>
        <end position="1205"/>
    </location>
</feature>
<name>A0A640KWE5_LEITA</name>
<dbReference type="EMBL" id="BLBS01000057">
    <property type="protein sequence ID" value="GET93688.1"/>
    <property type="molecule type" value="Genomic_DNA"/>
</dbReference>
<comment type="caution">
    <text evidence="2">The sequence shown here is derived from an EMBL/GenBank/DDBJ whole genome shotgun (WGS) entry which is preliminary data.</text>
</comment>